<dbReference type="GO" id="GO:0005634">
    <property type="term" value="C:nucleus"/>
    <property type="evidence" value="ECO:0000318"/>
    <property type="project" value="GO_Central"/>
</dbReference>
<evidence type="ECO:0000256" key="2">
    <source>
        <dbReference type="SAM" id="MobiDB-lite"/>
    </source>
</evidence>
<evidence type="ECO:0000256" key="1">
    <source>
        <dbReference type="ARBA" id="ARBA00010820"/>
    </source>
</evidence>
<organism evidence="4 5">
    <name type="scientific">Erythranthe guttata</name>
    <name type="common">Yellow monkey flower</name>
    <name type="synonym">Mimulus guttatus</name>
    <dbReference type="NCBI Taxonomy" id="4155"/>
    <lineage>
        <taxon>Eukaryota</taxon>
        <taxon>Viridiplantae</taxon>
        <taxon>Streptophyta</taxon>
        <taxon>Embryophyta</taxon>
        <taxon>Tracheophyta</taxon>
        <taxon>Spermatophyta</taxon>
        <taxon>Magnoliopsida</taxon>
        <taxon>eudicotyledons</taxon>
        <taxon>Gunneridae</taxon>
        <taxon>Pentapetalae</taxon>
        <taxon>asterids</taxon>
        <taxon>lamiids</taxon>
        <taxon>Lamiales</taxon>
        <taxon>Phrymaceae</taxon>
        <taxon>Erythranthe</taxon>
    </lineage>
</organism>
<dbReference type="PANTHER" id="PTHR31662">
    <property type="entry name" value="BNAANNG10740D PROTEIN-RELATED"/>
    <property type="match status" value="1"/>
</dbReference>
<dbReference type="STRING" id="4155.A0A022Q399"/>
<dbReference type="InterPro" id="IPR053932">
    <property type="entry name" value="GeBP-like_DBD"/>
</dbReference>
<gene>
    <name evidence="4" type="ORF">MIMGU_mgv1a021458mg</name>
</gene>
<dbReference type="Pfam" id="PF04504">
    <property type="entry name" value="GeBP-like_DBD"/>
    <property type="match status" value="1"/>
</dbReference>
<sequence length="253" mass="29250">MTSTNDEPNVNSNKKVESESESLSSSLSSSSSVGKEGMPSSALVGKEGMPSSALVKRNVFSDEEEIVVLNGLSDFWVNGKNTSWADFHKFMEDRLPHLKRTQLSEKVRGLQEKYGNAREKGSFRNFAPNSHKATVFELSNKLWEHDEIIITRKKKKQRVDNHKENNKVNETRQEAFVDGKQDFESTFPLLYKFMDDDLGFSVFFKNNIHLIGEAKAQEIEEKLQQFNKEEIDFYLKKMELRVMCYQEIRSIFK</sequence>
<dbReference type="InterPro" id="IPR007592">
    <property type="entry name" value="GEBP"/>
</dbReference>
<dbReference type="AlphaFoldDB" id="A0A022Q399"/>
<feature type="domain" description="Glabrous enhancer-binding protein-like DBD" evidence="3">
    <location>
        <begin position="58"/>
        <end position="144"/>
    </location>
</feature>
<dbReference type="GO" id="GO:0006355">
    <property type="term" value="P:regulation of DNA-templated transcription"/>
    <property type="evidence" value="ECO:0007669"/>
    <property type="project" value="InterPro"/>
</dbReference>
<accession>A0A022Q399</accession>
<dbReference type="EMBL" id="KI632253">
    <property type="protein sequence ID" value="EYU20960.1"/>
    <property type="molecule type" value="Genomic_DNA"/>
</dbReference>
<feature type="compositionally biased region" description="Low complexity" evidence="2">
    <location>
        <begin position="21"/>
        <end position="33"/>
    </location>
</feature>
<evidence type="ECO:0000259" key="3">
    <source>
        <dbReference type="Pfam" id="PF04504"/>
    </source>
</evidence>
<keyword evidence="5" id="KW-1185">Reference proteome</keyword>
<dbReference type="Proteomes" id="UP000030748">
    <property type="component" value="Unassembled WGS sequence"/>
</dbReference>
<comment type="similarity">
    <text evidence="1">Belongs to the GeBP family.</text>
</comment>
<proteinExistence type="inferred from homology"/>
<feature type="region of interest" description="Disordered" evidence="2">
    <location>
        <begin position="1"/>
        <end position="48"/>
    </location>
</feature>
<protein>
    <recommendedName>
        <fullName evidence="3">Glabrous enhancer-binding protein-like DBD domain-containing protein</fullName>
    </recommendedName>
</protein>
<dbReference type="PANTHER" id="PTHR31662:SF33">
    <property type="entry name" value="DNA-BINDING STOREKEEPER PROTEIN TRANSCRIPTIONAL REGULATOR-LIKE PROTEIN"/>
    <property type="match status" value="1"/>
</dbReference>
<evidence type="ECO:0000313" key="4">
    <source>
        <dbReference type="EMBL" id="EYU20960.1"/>
    </source>
</evidence>
<name>A0A022Q399_ERYGU</name>
<reference evidence="4 5" key="1">
    <citation type="journal article" date="2013" name="Proc. Natl. Acad. Sci. U.S.A.">
        <title>Fine-scale variation in meiotic recombination in Mimulus inferred from population shotgun sequencing.</title>
        <authorList>
            <person name="Hellsten U."/>
            <person name="Wright K.M."/>
            <person name="Jenkins J."/>
            <person name="Shu S."/>
            <person name="Yuan Y."/>
            <person name="Wessler S.R."/>
            <person name="Schmutz J."/>
            <person name="Willis J.H."/>
            <person name="Rokhsar D.S."/>
        </authorList>
    </citation>
    <scope>NUCLEOTIDE SEQUENCE [LARGE SCALE GENOMIC DNA]</scope>
    <source>
        <strain evidence="5">cv. DUN x IM62</strain>
    </source>
</reference>
<evidence type="ECO:0000313" key="5">
    <source>
        <dbReference type="Proteomes" id="UP000030748"/>
    </source>
</evidence>